<keyword evidence="3" id="KW-0716">Sensory transduction</keyword>
<dbReference type="GO" id="GO:0007165">
    <property type="term" value="P:signal transduction"/>
    <property type="evidence" value="ECO:0007669"/>
    <property type="project" value="UniProtKB-KW"/>
</dbReference>
<keyword evidence="2" id="KW-1003">Cell membrane</keyword>
<dbReference type="EMBL" id="OU900096">
    <property type="protein sequence ID" value="CAG9859650.1"/>
    <property type="molecule type" value="Genomic_DNA"/>
</dbReference>
<dbReference type="PANTHER" id="PTHR21137:SF35">
    <property type="entry name" value="ODORANT RECEPTOR 19A-RELATED"/>
    <property type="match status" value="1"/>
</dbReference>
<evidence type="ECO:0000256" key="1">
    <source>
        <dbReference type="ARBA" id="ARBA00004651"/>
    </source>
</evidence>
<keyword evidence="6 10" id="KW-1133">Transmembrane helix</keyword>
<name>A0A9N9TSK1_PHYSR</name>
<keyword evidence="8" id="KW-0675">Receptor</keyword>
<evidence type="ECO:0000256" key="2">
    <source>
        <dbReference type="ARBA" id="ARBA00022475"/>
    </source>
</evidence>
<keyword evidence="7 10" id="KW-0472">Membrane</keyword>
<dbReference type="Proteomes" id="UP001153712">
    <property type="component" value="Chromosome 3"/>
</dbReference>
<evidence type="ECO:0000256" key="5">
    <source>
        <dbReference type="ARBA" id="ARBA00022725"/>
    </source>
</evidence>
<evidence type="ECO:0000256" key="6">
    <source>
        <dbReference type="ARBA" id="ARBA00022989"/>
    </source>
</evidence>
<evidence type="ECO:0000313" key="12">
    <source>
        <dbReference type="Proteomes" id="UP001153712"/>
    </source>
</evidence>
<evidence type="ECO:0000313" key="11">
    <source>
        <dbReference type="EMBL" id="CAG9859650.1"/>
    </source>
</evidence>
<dbReference type="InterPro" id="IPR004117">
    <property type="entry name" value="7tm6_olfct_rcpt"/>
</dbReference>
<dbReference type="GO" id="GO:0004984">
    <property type="term" value="F:olfactory receptor activity"/>
    <property type="evidence" value="ECO:0007669"/>
    <property type="project" value="InterPro"/>
</dbReference>
<evidence type="ECO:0000256" key="4">
    <source>
        <dbReference type="ARBA" id="ARBA00022692"/>
    </source>
</evidence>
<dbReference type="GO" id="GO:0005549">
    <property type="term" value="F:odorant binding"/>
    <property type="evidence" value="ECO:0007669"/>
    <property type="project" value="InterPro"/>
</dbReference>
<proteinExistence type="predicted"/>
<gene>
    <name evidence="11" type="ORF">PHYEVI_LOCUS6019</name>
</gene>
<evidence type="ECO:0000256" key="9">
    <source>
        <dbReference type="ARBA" id="ARBA00023224"/>
    </source>
</evidence>
<organism evidence="11 12">
    <name type="scientific">Phyllotreta striolata</name>
    <name type="common">Striped flea beetle</name>
    <name type="synonym">Crioceris striolata</name>
    <dbReference type="NCBI Taxonomy" id="444603"/>
    <lineage>
        <taxon>Eukaryota</taxon>
        <taxon>Metazoa</taxon>
        <taxon>Ecdysozoa</taxon>
        <taxon>Arthropoda</taxon>
        <taxon>Hexapoda</taxon>
        <taxon>Insecta</taxon>
        <taxon>Pterygota</taxon>
        <taxon>Neoptera</taxon>
        <taxon>Endopterygota</taxon>
        <taxon>Coleoptera</taxon>
        <taxon>Polyphaga</taxon>
        <taxon>Cucujiformia</taxon>
        <taxon>Chrysomeloidea</taxon>
        <taxon>Chrysomelidae</taxon>
        <taxon>Galerucinae</taxon>
        <taxon>Alticini</taxon>
        <taxon>Phyllotreta</taxon>
    </lineage>
</organism>
<evidence type="ECO:0000256" key="7">
    <source>
        <dbReference type="ARBA" id="ARBA00023136"/>
    </source>
</evidence>
<protein>
    <submittedName>
        <fullName evidence="11">Uncharacterized protein</fullName>
    </submittedName>
</protein>
<evidence type="ECO:0000256" key="3">
    <source>
        <dbReference type="ARBA" id="ARBA00022606"/>
    </source>
</evidence>
<feature type="transmembrane region" description="Helical" evidence="10">
    <location>
        <begin position="32"/>
        <end position="49"/>
    </location>
</feature>
<dbReference type="PANTHER" id="PTHR21137">
    <property type="entry name" value="ODORANT RECEPTOR"/>
    <property type="match status" value="1"/>
</dbReference>
<dbReference type="AlphaFoldDB" id="A0A9N9TSK1"/>
<evidence type="ECO:0000256" key="10">
    <source>
        <dbReference type="SAM" id="Phobius"/>
    </source>
</evidence>
<keyword evidence="4 10" id="KW-0812">Transmembrane</keyword>
<sequence>MKFRIIFSTILGCIVCGCLIIATMPLPLSKSLPYQGLILCYIAFQLVLIELGQTIQTQSEVVYDNILQLNWYRWNRVNRKTLLMFMKILQKPMKMRFYGLLNMNRELILKIFKGVYSVVNLYKATTV</sequence>
<dbReference type="Pfam" id="PF02949">
    <property type="entry name" value="7tm_6"/>
    <property type="match status" value="1"/>
</dbReference>
<feature type="transmembrane region" description="Helical" evidence="10">
    <location>
        <begin position="5"/>
        <end position="26"/>
    </location>
</feature>
<evidence type="ECO:0000256" key="8">
    <source>
        <dbReference type="ARBA" id="ARBA00023170"/>
    </source>
</evidence>
<dbReference type="GO" id="GO:0005886">
    <property type="term" value="C:plasma membrane"/>
    <property type="evidence" value="ECO:0007669"/>
    <property type="project" value="UniProtKB-SubCell"/>
</dbReference>
<keyword evidence="5" id="KW-0552">Olfaction</keyword>
<dbReference type="OrthoDB" id="8185860at2759"/>
<accession>A0A9N9TSK1</accession>
<keyword evidence="12" id="KW-1185">Reference proteome</keyword>
<dbReference type="PROSITE" id="PS51257">
    <property type="entry name" value="PROKAR_LIPOPROTEIN"/>
    <property type="match status" value="1"/>
</dbReference>
<reference evidence="11" key="1">
    <citation type="submission" date="2022-01" db="EMBL/GenBank/DDBJ databases">
        <authorList>
            <person name="King R."/>
        </authorList>
    </citation>
    <scope>NUCLEOTIDE SEQUENCE</scope>
</reference>
<keyword evidence="9" id="KW-0807">Transducer</keyword>
<comment type="subcellular location">
    <subcellularLocation>
        <location evidence="1">Cell membrane</location>
        <topology evidence="1">Multi-pass membrane protein</topology>
    </subcellularLocation>
</comment>